<name>F0QR90_MYCSL</name>
<feature type="compositionally biased region" description="Acidic residues" evidence="5">
    <location>
        <begin position="44"/>
        <end position="59"/>
    </location>
</feature>
<keyword evidence="1 2" id="KW-0143">Chaperone</keyword>
<evidence type="ECO:0000256" key="2">
    <source>
        <dbReference type="HAMAP-Rule" id="MF_01151"/>
    </source>
</evidence>
<dbReference type="Proteomes" id="UP000007484">
    <property type="component" value="Chromosome"/>
</dbReference>
<dbReference type="PANTHER" id="PTHR21237">
    <property type="entry name" value="GRPE PROTEIN"/>
    <property type="match status" value="1"/>
</dbReference>
<comment type="subcellular location">
    <subcellularLocation>
        <location evidence="2">Cytoplasm</location>
    </subcellularLocation>
</comment>
<dbReference type="SUPFAM" id="SSF51064">
    <property type="entry name" value="Head domain of nucleotide exchange factor GrpE"/>
    <property type="match status" value="1"/>
</dbReference>
<comment type="function">
    <text evidence="2">Participates actively in the response to hyperosmotic and heat shock by preventing the aggregation of stress-denatured proteins, in association with DnaK and GrpE. It is the nucleotide exchange factor for DnaK and may function as a thermosensor. Unfolded proteins bind initially to DnaJ; upon interaction with the DnaJ-bound protein, DnaK hydrolyzes its bound ATP, resulting in the formation of a stable complex. GrpE releases ADP from DnaK; ATP binding to DnaK triggers the release of the substrate protein, thus completing the reaction cycle. Several rounds of ATP-dependent interactions between DnaJ, DnaK and GrpE are required for fully efficient folding.</text>
</comment>
<comment type="similarity">
    <text evidence="2 3">Belongs to the GrpE family.</text>
</comment>
<keyword evidence="2" id="KW-0346">Stress response</keyword>
<evidence type="ECO:0000313" key="6">
    <source>
        <dbReference type="EMBL" id="ADX98010.1"/>
    </source>
</evidence>
<dbReference type="STRING" id="768700.MSU_0474"/>
<feature type="region of interest" description="Disordered" evidence="5">
    <location>
        <begin position="44"/>
        <end position="70"/>
    </location>
</feature>
<dbReference type="Gene3D" id="2.30.22.10">
    <property type="entry name" value="Head domain of nucleotide exchange factor GrpE"/>
    <property type="match status" value="1"/>
</dbReference>
<dbReference type="InterPro" id="IPR009012">
    <property type="entry name" value="GrpE_head"/>
</dbReference>
<keyword evidence="2" id="KW-0963">Cytoplasm</keyword>
<feature type="coiled-coil region" evidence="4">
    <location>
        <begin position="73"/>
        <end position="130"/>
    </location>
</feature>
<evidence type="ECO:0000256" key="1">
    <source>
        <dbReference type="ARBA" id="ARBA00023186"/>
    </source>
</evidence>
<dbReference type="GO" id="GO:0051082">
    <property type="term" value="F:unfolded protein binding"/>
    <property type="evidence" value="ECO:0007669"/>
    <property type="project" value="TreeGrafter"/>
</dbReference>
<dbReference type="EMBL" id="CP002525">
    <property type="protein sequence ID" value="ADX98010.1"/>
    <property type="molecule type" value="Genomic_DNA"/>
</dbReference>
<keyword evidence="4" id="KW-0175">Coiled coil</keyword>
<dbReference type="KEGG" id="mss:MSU_0474"/>
<organism evidence="6 7">
    <name type="scientific">Mycoplasma suis (strain Illinois)</name>
    <dbReference type="NCBI Taxonomy" id="768700"/>
    <lineage>
        <taxon>Bacteria</taxon>
        <taxon>Bacillati</taxon>
        <taxon>Mycoplasmatota</taxon>
        <taxon>Mollicutes</taxon>
        <taxon>Mycoplasmataceae</taxon>
        <taxon>Mycoplasma</taxon>
    </lineage>
</organism>
<reference evidence="6 7" key="1">
    <citation type="journal article" date="2011" name="J. Bacteriol.">
        <title>Complete genome sequences of two hemotropic Mycoplasmas, Mycoplasma haemofelis strain Ohio2 and Mycoplasma suis strain Illinois.</title>
        <authorList>
            <person name="Messick J.B."/>
            <person name="Santos A.P."/>
            <person name="Guimaraes A.M."/>
        </authorList>
    </citation>
    <scope>NUCLEOTIDE SEQUENCE [LARGE SCALE GENOMIC DNA]</scope>
    <source>
        <strain evidence="6 7">Illinois</strain>
    </source>
</reference>
<evidence type="ECO:0000256" key="3">
    <source>
        <dbReference type="RuleBase" id="RU004478"/>
    </source>
</evidence>
<dbReference type="GO" id="GO:0006457">
    <property type="term" value="P:protein folding"/>
    <property type="evidence" value="ECO:0007669"/>
    <property type="project" value="InterPro"/>
</dbReference>
<gene>
    <name evidence="2 6" type="primary">grpE</name>
    <name evidence="6" type="ordered locus">MSU_0474</name>
</gene>
<dbReference type="GO" id="GO:0042803">
    <property type="term" value="F:protein homodimerization activity"/>
    <property type="evidence" value="ECO:0007669"/>
    <property type="project" value="InterPro"/>
</dbReference>
<dbReference type="PANTHER" id="PTHR21237:SF23">
    <property type="entry name" value="GRPE PROTEIN HOMOLOG, MITOCHONDRIAL"/>
    <property type="match status" value="1"/>
</dbReference>
<evidence type="ECO:0000313" key="7">
    <source>
        <dbReference type="Proteomes" id="UP000007484"/>
    </source>
</evidence>
<dbReference type="RefSeq" id="WP_013609882.1">
    <property type="nucleotide sequence ID" value="NC_015155.1"/>
</dbReference>
<protein>
    <recommendedName>
        <fullName evidence="2">Protein GrpE</fullName>
    </recommendedName>
    <alternativeName>
        <fullName evidence="2">HSP-70 cofactor</fullName>
    </alternativeName>
</protein>
<sequence>MTFKEEDNQLEMEILESEQLQEFEQYQQVNGEVLGELLDESLSLDEEEFNESDSDEEDVSSSKKKKKKGDKLSDFYLKKINDLEVELAAYKAREQSFKDELNKKYLENIQKKSEEAIALLEEKEKKIEQKYSLKFEELKNFMYEDQLTELVNIISGMEKVINSEPKSEEVKNYLLGFKMFLTQFESLLESLNIKVISPQINEEYDSEKMESVMTEGVEEEKKNKIIEVFSKGYTLNDRVIKLAQVKVGV</sequence>
<dbReference type="GO" id="GO:0005737">
    <property type="term" value="C:cytoplasm"/>
    <property type="evidence" value="ECO:0007669"/>
    <property type="project" value="UniProtKB-SubCell"/>
</dbReference>
<accession>F0QR90</accession>
<dbReference type="HAMAP" id="MF_01151">
    <property type="entry name" value="GrpE"/>
    <property type="match status" value="1"/>
</dbReference>
<dbReference type="InterPro" id="IPR000740">
    <property type="entry name" value="GrpE"/>
</dbReference>
<dbReference type="PRINTS" id="PR00773">
    <property type="entry name" value="GRPEPROTEIN"/>
</dbReference>
<proteinExistence type="inferred from homology"/>
<dbReference type="GO" id="GO:0000774">
    <property type="term" value="F:adenyl-nucleotide exchange factor activity"/>
    <property type="evidence" value="ECO:0007669"/>
    <property type="project" value="InterPro"/>
</dbReference>
<evidence type="ECO:0000256" key="5">
    <source>
        <dbReference type="SAM" id="MobiDB-lite"/>
    </source>
</evidence>
<dbReference type="AlphaFoldDB" id="F0QR90"/>
<evidence type="ECO:0000256" key="4">
    <source>
        <dbReference type="SAM" id="Coils"/>
    </source>
</evidence>
<dbReference type="Pfam" id="PF01025">
    <property type="entry name" value="GrpE"/>
    <property type="match status" value="1"/>
</dbReference>
<dbReference type="GO" id="GO:0051087">
    <property type="term" value="F:protein-folding chaperone binding"/>
    <property type="evidence" value="ECO:0007669"/>
    <property type="project" value="InterPro"/>
</dbReference>
<keyword evidence="7" id="KW-1185">Reference proteome</keyword>
<comment type="subunit">
    <text evidence="2">Homodimer.</text>
</comment>
<dbReference type="HOGENOM" id="CLU_070790_0_0_14"/>